<dbReference type="SUPFAM" id="SSF52266">
    <property type="entry name" value="SGNH hydrolase"/>
    <property type="match status" value="1"/>
</dbReference>
<dbReference type="InterPro" id="IPR036514">
    <property type="entry name" value="SGNH_hydro_sf"/>
</dbReference>
<keyword evidence="3" id="KW-1185">Reference proteome</keyword>
<reference evidence="2 3" key="1">
    <citation type="submission" date="2016-11" db="EMBL/GenBank/DDBJ databases">
        <authorList>
            <person name="Jaros S."/>
            <person name="Januszkiewicz K."/>
            <person name="Wedrychowicz H."/>
        </authorList>
    </citation>
    <scope>NUCLEOTIDE SEQUENCE [LARGE SCALE GENOMIC DNA]</scope>
    <source>
        <strain evidence="2 3">DSM 15929</strain>
    </source>
</reference>
<dbReference type="Proteomes" id="UP000184386">
    <property type="component" value="Unassembled WGS sequence"/>
</dbReference>
<dbReference type="AlphaFoldDB" id="A0A1M6PKH7"/>
<dbReference type="STRING" id="1121322.SAMN02745136_01635"/>
<dbReference type="RefSeq" id="WP_073274696.1">
    <property type="nucleotide sequence ID" value="NZ_FRAC01000009.1"/>
</dbReference>
<organism evidence="2 3">
    <name type="scientific">Anaerocolumna jejuensis DSM 15929</name>
    <dbReference type="NCBI Taxonomy" id="1121322"/>
    <lineage>
        <taxon>Bacteria</taxon>
        <taxon>Bacillati</taxon>
        <taxon>Bacillota</taxon>
        <taxon>Clostridia</taxon>
        <taxon>Lachnospirales</taxon>
        <taxon>Lachnospiraceae</taxon>
        <taxon>Anaerocolumna</taxon>
    </lineage>
</organism>
<evidence type="ECO:0000313" key="2">
    <source>
        <dbReference type="EMBL" id="SHK08496.1"/>
    </source>
</evidence>
<evidence type="ECO:0000313" key="3">
    <source>
        <dbReference type="Proteomes" id="UP000184386"/>
    </source>
</evidence>
<proteinExistence type="predicted"/>
<evidence type="ECO:0000259" key="1">
    <source>
        <dbReference type="Pfam" id="PF16227"/>
    </source>
</evidence>
<protein>
    <recommendedName>
        <fullName evidence="1">DUF4886 domain-containing protein</fullName>
    </recommendedName>
</protein>
<dbReference type="EMBL" id="FRAC01000009">
    <property type="protein sequence ID" value="SHK08496.1"/>
    <property type="molecule type" value="Genomic_DNA"/>
</dbReference>
<dbReference type="Pfam" id="PF16227">
    <property type="entry name" value="DUF4886"/>
    <property type="match status" value="1"/>
</dbReference>
<dbReference type="InterPro" id="IPR032616">
    <property type="entry name" value="DUF4886"/>
</dbReference>
<gene>
    <name evidence="2" type="ORF">SAMN02745136_01635</name>
</gene>
<dbReference type="Gene3D" id="3.40.50.1110">
    <property type="entry name" value="SGNH hydrolase"/>
    <property type="match status" value="1"/>
</dbReference>
<sequence>MKILAIGNSFSEDAMAYFYQIAQAGGDNIKAVNLYIGGCSLERHWNNVEGDIADYDYQLNGSHTGRKISIKEALLEEEWDIVTLQQCSGQSGLPESYYPYIEKLSEYVSSLVPHAKQWIHKTWAYEKDSNHEEYAYYDHSQDKMYEELTRAYELAAKKLSLPVIPCGDVIQYLRSLPAFDYGKGGLSLCRDGYHMNIPYGRYALALTWYKTLLHGDVLSNTFVPSAEGTETDAELLRTVREGVNACLASVK</sequence>
<name>A0A1M6PKH7_9FIRM</name>
<accession>A0A1M6PKH7</accession>
<feature type="domain" description="DUF4886" evidence="1">
    <location>
        <begin position="2"/>
        <end position="229"/>
    </location>
</feature>